<dbReference type="InterPro" id="IPR032675">
    <property type="entry name" value="LRR_dom_sf"/>
</dbReference>
<dbReference type="FunFam" id="2.60.120.10:FF:000057">
    <property type="entry name" value="Cyclic nucleotide-binding domain protein"/>
    <property type="match status" value="1"/>
</dbReference>
<reference evidence="11 12" key="1">
    <citation type="submission" date="2016-07" db="EMBL/GenBank/DDBJ databases">
        <title>Pervasive Adenine N6-methylation of Active Genes in Fungi.</title>
        <authorList>
            <consortium name="DOE Joint Genome Institute"/>
            <person name="Mondo S.J."/>
            <person name="Dannebaum R.O."/>
            <person name="Kuo R.C."/>
            <person name="Labutti K."/>
            <person name="Haridas S."/>
            <person name="Kuo A."/>
            <person name="Salamov A."/>
            <person name="Ahrendt S.R."/>
            <person name="Lipzen A."/>
            <person name="Sullivan W."/>
            <person name="Andreopoulos W.B."/>
            <person name="Clum A."/>
            <person name="Lindquist E."/>
            <person name="Daum C."/>
            <person name="Ramamoorthy G.K."/>
            <person name="Gryganskyi A."/>
            <person name="Culley D."/>
            <person name="Magnuson J.K."/>
            <person name="James T.Y."/>
            <person name="O'Malley M.A."/>
            <person name="Stajich J.E."/>
            <person name="Spatafora J.W."/>
            <person name="Visel A."/>
            <person name="Grigoriev I.V."/>
        </authorList>
    </citation>
    <scope>NUCLEOTIDE SEQUENCE [LARGE SCALE GENOMIC DNA]</scope>
    <source>
        <strain evidence="11 12">12-1054</strain>
    </source>
</reference>
<dbReference type="InterPro" id="IPR018490">
    <property type="entry name" value="cNMP-bd_dom_sf"/>
</dbReference>
<feature type="region of interest" description="Disordered" evidence="9">
    <location>
        <begin position="1"/>
        <end position="44"/>
    </location>
</feature>
<dbReference type="GeneID" id="63789055"/>
<evidence type="ECO:0000256" key="2">
    <source>
        <dbReference type="ARBA" id="ARBA00022448"/>
    </source>
</evidence>
<dbReference type="InterPro" id="IPR000595">
    <property type="entry name" value="cNMP-bd_dom"/>
</dbReference>
<dbReference type="GO" id="GO:0005221">
    <property type="term" value="F:intracellularly cyclic nucleotide-activated monoatomic cation channel activity"/>
    <property type="evidence" value="ECO:0007669"/>
    <property type="project" value="InterPro"/>
</dbReference>
<evidence type="ECO:0000256" key="8">
    <source>
        <dbReference type="ARBA" id="ARBA00023303"/>
    </source>
</evidence>
<dbReference type="STRING" id="56484.A0A1Y2F9D7"/>
<name>A0A1Y2F9D7_PROLT</name>
<dbReference type="GO" id="GO:0016020">
    <property type="term" value="C:membrane"/>
    <property type="evidence" value="ECO:0007669"/>
    <property type="project" value="UniProtKB-SubCell"/>
</dbReference>
<evidence type="ECO:0000256" key="7">
    <source>
        <dbReference type="ARBA" id="ARBA00023286"/>
    </source>
</evidence>
<evidence type="ECO:0000313" key="11">
    <source>
        <dbReference type="EMBL" id="ORY80518.1"/>
    </source>
</evidence>
<dbReference type="Proteomes" id="UP000193685">
    <property type="component" value="Unassembled WGS sequence"/>
</dbReference>
<feature type="domain" description="Cyclic nucleotide-binding" evidence="10">
    <location>
        <begin position="121"/>
        <end position="238"/>
    </location>
</feature>
<dbReference type="SUPFAM" id="SSF52047">
    <property type="entry name" value="RNI-like"/>
    <property type="match status" value="1"/>
</dbReference>
<keyword evidence="7" id="KW-1071">Ligand-gated ion channel</keyword>
<feature type="region of interest" description="Disordered" evidence="9">
    <location>
        <begin position="56"/>
        <end position="107"/>
    </location>
</feature>
<dbReference type="InterPro" id="IPR014710">
    <property type="entry name" value="RmlC-like_jellyroll"/>
</dbReference>
<dbReference type="Pfam" id="PF00027">
    <property type="entry name" value="cNMP_binding"/>
    <property type="match status" value="2"/>
</dbReference>
<evidence type="ECO:0000256" key="9">
    <source>
        <dbReference type="SAM" id="MobiDB-lite"/>
    </source>
</evidence>
<evidence type="ECO:0000259" key="10">
    <source>
        <dbReference type="PROSITE" id="PS50042"/>
    </source>
</evidence>
<evidence type="ECO:0000256" key="3">
    <source>
        <dbReference type="ARBA" id="ARBA00022692"/>
    </source>
</evidence>
<evidence type="ECO:0000256" key="6">
    <source>
        <dbReference type="ARBA" id="ARBA00023136"/>
    </source>
</evidence>
<keyword evidence="3" id="KW-0812">Transmembrane</keyword>
<evidence type="ECO:0000256" key="4">
    <source>
        <dbReference type="ARBA" id="ARBA00022989"/>
    </source>
</evidence>
<evidence type="ECO:0000256" key="1">
    <source>
        <dbReference type="ARBA" id="ARBA00004141"/>
    </source>
</evidence>
<dbReference type="PROSITE" id="PS00889">
    <property type="entry name" value="CNMP_BINDING_2"/>
    <property type="match status" value="1"/>
</dbReference>
<keyword evidence="8" id="KW-0407">Ion channel</keyword>
<dbReference type="OMA" id="RMKSVWD"/>
<feature type="domain" description="Cyclic nucleotide-binding" evidence="10">
    <location>
        <begin position="266"/>
        <end position="366"/>
    </location>
</feature>
<dbReference type="PANTHER" id="PTHR45638:SF24">
    <property type="entry name" value="CYCLIC NUCLEOTIDE-BINDING DOMAIN PROTEIN (AFU_ORTHOLOGUE AFUA_2G03170)"/>
    <property type="match status" value="1"/>
</dbReference>
<accession>A0A1Y2F9D7</accession>
<dbReference type="PROSITE" id="PS50042">
    <property type="entry name" value="CNMP_BINDING_3"/>
    <property type="match status" value="2"/>
</dbReference>
<keyword evidence="4" id="KW-1133">Transmembrane helix</keyword>
<feature type="compositionally biased region" description="Basic residues" evidence="9">
    <location>
        <begin position="1"/>
        <end position="10"/>
    </location>
</feature>
<dbReference type="InterPro" id="IPR006553">
    <property type="entry name" value="Leu-rich_rpt_Cys-con_subtyp"/>
</dbReference>
<dbReference type="InterPro" id="IPR018488">
    <property type="entry name" value="cNMP-bd_CS"/>
</dbReference>
<comment type="caution">
    <text evidence="11">The sequence shown here is derived from an EMBL/GenBank/DDBJ whole genome shotgun (WGS) entry which is preliminary data.</text>
</comment>
<dbReference type="RefSeq" id="XP_040724406.1">
    <property type="nucleotide sequence ID" value="XM_040872456.1"/>
</dbReference>
<dbReference type="InterPro" id="IPR001611">
    <property type="entry name" value="Leu-rich_rpt"/>
</dbReference>
<dbReference type="SMART" id="SM00367">
    <property type="entry name" value="LRR_CC"/>
    <property type="match status" value="9"/>
</dbReference>
<dbReference type="SMART" id="SM00100">
    <property type="entry name" value="cNMP"/>
    <property type="match status" value="2"/>
</dbReference>
<dbReference type="CDD" id="cd00038">
    <property type="entry name" value="CAP_ED"/>
    <property type="match status" value="2"/>
</dbReference>
<dbReference type="Gene3D" id="2.60.120.10">
    <property type="entry name" value="Jelly Rolls"/>
    <property type="match status" value="2"/>
</dbReference>
<dbReference type="OrthoDB" id="421226at2759"/>
<sequence>MPRTNGRGRHPQSPLSQSPVVFPDTSPEATEISRYNTSTVSDSLTSQPISITTAIQREKRQSDASVLPKINTSNLSPSPPGTAEDGTRNGQRKSALQELDSPGSARGATLDVTNAVRSFKLFHNAPEELIELILNRMRSRMVEPGDEICKEGEEAKAMYWIIRGTVAVVSRDGESKFAELHAGQFFGEIGVLFSCARTASILAQTKCLLMALTLEDLQQVLPRFPNIERAIREEAQERLELTRKLKYSAKRGEATSLRERILAVPMFADLPPDILHFLGLKIKPANFAPFTPILVQDMPGREIYFIVSGSVEVIDAARAKVLARLGPGQFFGELAWLSLSDVRTASVRSVTAVEALVLEDGILQEVSKVYPSMRKLIEAVAQDRLAMDNLIMSKTQVPEQASIGSGTLATVADQDPFGVPSLKRKLSIIEAPISPRQTPRDVLPLKRQRKRSREDEDVLIPQPHIAGRLPERVVMHVIKQMTIARAAKLRLLHSTWNALLLRMPMPELFLGDVSRTIDDAKLRQVAAFIGSRAEHVNISHCSLITDSSFKRIVAACGPQTRSFALASCWNVSPLSLFELTARAPNLRSLDLSNCRKMNDQALFKIINTAYQLEELDLGYCKHISDRSMHCIAVHASPRLRVLKLSRCTSITDAGFGYWSYAPTGFPKMTTLILRDCTFLSDNAIVALVNSCGALQHLDLSFCCALSDTSVEVLSLGLPNLKSLLLAFCGSAVSDSSLGSISHHLQSLRHLSVRGCVRVTEQGVRSVLDNITTLEILDVSQCRNLPRTPSKSGVEITHGG</sequence>
<keyword evidence="6" id="KW-0472">Membrane</keyword>
<dbReference type="EMBL" id="MCFI01000013">
    <property type="protein sequence ID" value="ORY80518.1"/>
    <property type="molecule type" value="Genomic_DNA"/>
</dbReference>
<dbReference type="Gene3D" id="3.80.10.10">
    <property type="entry name" value="Ribonuclease Inhibitor"/>
    <property type="match status" value="2"/>
</dbReference>
<feature type="compositionally biased region" description="Polar residues" evidence="9">
    <location>
        <begin position="33"/>
        <end position="44"/>
    </location>
</feature>
<dbReference type="AlphaFoldDB" id="A0A1Y2F9D7"/>
<dbReference type="PANTHER" id="PTHR45638">
    <property type="entry name" value="CYCLIC NUCLEOTIDE-GATED CATION CHANNEL SUBUNIT A"/>
    <property type="match status" value="1"/>
</dbReference>
<gene>
    <name evidence="11" type="ORF">BCR37DRAFT_71687</name>
</gene>
<dbReference type="Pfam" id="PF13516">
    <property type="entry name" value="LRR_6"/>
    <property type="match status" value="1"/>
</dbReference>
<dbReference type="SUPFAM" id="SSF51206">
    <property type="entry name" value="cAMP-binding domain-like"/>
    <property type="match status" value="2"/>
</dbReference>
<evidence type="ECO:0000313" key="12">
    <source>
        <dbReference type="Proteomes" id="UP000193685"/>
    </source>
</evidence>
<proteinExistence type="predicted"/>
<dbReference type="GO" id="GO:0044877">
    <property type="term" value="F:protein-containing complex binding"/>
    <property type="evidence" value="ECO:0007669"/>
    <property type="project" value="TreeGrafter"/>
</dbReference>
<evidence type="ECO:0000256" key="5">
    <source>
        <dbReference type="ARBA" id="ARBA00023065"/>
    </source>
</evidence>
<comment type="subcellular location">
    <subcellularLocation>
        <location evidence="1">Membrane</location>
        <topology evidence="1">Multi-pass membrane protein</topology>
    </subcellularLocation>
</comment>
<organism evidence="11 12">
    <name type="scientific">Protomyces lactucae-debilis</name>
    <dbReference type="NCBI Taxonomy" id="2754530"/>
    <lineage>
        <taxon>Eukaryota</taxon>
        <taxon>Fungi</taxon>
        <taxon>Dikarya</taxon>
        <taxon>Ascomycota</taxon>
        <taxon>Taphrinomycotina</taxon>
        <taxon>Taphrinomycetes</taxon>
        <taxon>Taphrinales</taxon>
        <taxon>Protomycetaceae</taxon>
        <taxon>Protomyces</taxon>
    </lineage>
</organism>
<dbReference type="InterPro" id="IPR057207">
    <property type="entry name" value="FBXL15_LRR"/>
</dbReference>
<keyword evidence="2" id="KW-0813">Transport</keyword>
<dbReference type="InterPro" id="IPR050866">
    <property type="entry name" value="CNG_cation_channel"/>
</dbReference>
<keyword evidence="12" id="KW-1185">Reference proteome</keyword>
<keyword evidence="5" id="KW-0406">Ion transport</keyword>
<protein>
    <recommendedName>
        <fullName evidence="10">Cyclic nucleotide-binding domain-containing protein</fullName>
    </recommendedName>
</protein>
<dbReference type="Pfam" id="PF25372">
    <property type="entry name" value="DUF7885"/>
    <property type="match status" value="1"/>
</dbReference>